<keyword evidence="1" id="KW-0812">Transmembrane</keyword>
<gene>
    <name evidence="2" type="ORF">OCBIM_22007146mg</name>
</gene>
<sequence length="63" mass="7361">MVHKEYTMSYKRMVGNCLCKTKYRDQTVTITTAVALVSFTIKTLIFIVTSYIKNILVPIKQKW</sequence>
<organism evidence="2">
    <name type="scientific">Octopus bimaculoides</name>
    <name type="common">California two-spotted octopus</name>
    <dbReference type="NCBI Taxonomy" id="37653"/>
    <lineage>
        <taxon>Eukaryota</taxon>
        <taxon>Metazoa</taxon>
        <taxon>Spiralia</taxon>
        <taxon>Lophotrochozoa</taxon>
        <taxon>Mollusca</taxon>
        <taxon>Cephalopoda</taxon>
        <taxon>Coleoidea</taxon>
        <taxon>Octopodiformes</taxon>
        <taxon>Octopoda</taxon>
        <taxon>Incirrata</taxon>
        <taxon>Octopodidae</taxon>
        <taxon>Octopus</taxon>
    </lineage>
</organism>
<dbReference type="AlphaFoldDB" id="A0A0L8FVU7"/>
<evidence type="ECO:0000313" key="2">
    <source>
        <dbReference type="EMBL" id="KOF68540.1"/>
    </source>
</evidence>
<protein>
    <submittedName>
        <fullName evidence="2">Uncharacterized protein</fullName>
    </submittedName>
</protein>
<proteinExistence type="predicted"/>
<reference evidence="2" key="1">
    <citation type="submission" date="2015-07" db="EMBL/GenBank/DDBJ databases">
        <title>MeaNS - Measles Nucleotide Surveillance Program.</title>
        <authorList>
            <person name="Tran T."/>
            <person name="Druce J."/>
        </authorList>
    </citation>
    <scope>NUCLEOTIDE SEQUENCE</scope>
    <source>
        <strain evidence="2">UCB-OBI-ISO-001</strain>
        <tissue evidence="2">Gonad</tissue>
    </source>
</reference>
<keyword evidence="1" id="KW-0472">Membrane</keyword>
<keyword evidence="1" id="KW-1133">Transmembrane helix</keyword>
<accession>A0A0L8FVU7</accession>
<feature type="transmembrane region" description="Helical" evidence="1">
    <location>
        <begin position="30"/>
        <end position="52"/>
    </location>
</feature>
<evidence type="ECO:0000256" key="1">
    <source>
        <dbReference type="SAM" id="Phobius"/>
    </source>
</evidence>
<dbReference type="EMBL" id="KQ426214">
    <property type="protein sequence ID" value="KOF68540.1"/>
    <property type="molecule type" value="Genomic_DNA"/>
</dbReference>
<name>A0A0L8FVU7_OCTBM</name>